<keyword evidence="2" id="KW-1185">Reference proteome</keyword>
<name>A0AAD7G7B9_MYCRO</name>
<dbReference type="Proteomes" id="UP001221757">
    <property type="component" value="Unassembled WGS sequence"/>
</dbReference>
<comment type="caution">
    <text evidence="1">The sequence shown here is derived from an EMBL/GenBank/DDBJ whole genome shotgun (WGS) entry which is preliminary data.</text>
</comment>
<evidence type="ECO:0000313" key="1">
    <source>
        <dbReference type="EMBL" id="KAJ7674115.1"/>
    </source>
</evidence>
<proteinExistence type="predicted"/>
<accession>A0AAD7G7B9</accession>
<protein>
    <recommendedName>
        <fullName evidence="3">HTH CENPB-type domain-containing protein</fullName>
    </recommendedName>
</protein>
<dbReference type="AlphaFoldDB" id="A0AAD7G7B9"/>
<evidence type="ECO:0008006" key="3">
    <source>
        <dbReference type="Google" id="ProtNLM"/>
    </source>
</evidence>
<feature type="non-terminal residue" evidence="1">
    <location>
        <position position="62"/>
    </location>
</feature>
<gene>
    <name evidence="1" type="ORF">B0H17DRAFT_838264</name>
</gene>
<organism evidence="1 2">
    <name type="scientific">Mycena rosella</name>
    <name type="common">Pink bonnet</name>
    <name type="synonym">Agaricus rosellus</name>
    <dbReference type="NCBI Taxonomy" id="1033263"/>
    <lineage>
        <taxon>Eukaryota</taxon>
        <taxon>Fungi</taxon>
        <taxon>Dikarya</taxon>
        <taxon>Basidiomycota</taxon>
        <taxon>Agaricomycotina</taxon>
        <taxon>Agaricomycetes</taxon>
        <taxon>Agaricomycetidae</taxon>
        <taxon>Agaricales</taxon>
        <taxon>Marasmiineae</taxon>
        <taxon>Mycenaceae</taxon>
        <taxon>Mycena</taxon>
    </lineage>
</organism>
<evidence type="ECO:0000313" key="2">
    <source>
        <dbReference type="Proteomes" id="UP001221757"/>
    </source>
</evidence>
<sequence length="62" mass="6944">KDTLRRRPTRNASMNTFNATKQKLTPSEERVVVDTVLACHDRGFPLTHAAITAHANDILKSQ</sequence>
<feature type="non-terminal residue" evidence="1">
    <location>
        <position position="1"/>
    </location>
</feature>
<reference evidence="1" key="1">
    <citation type="submission" date="2023-03" db="EMBL/GenBank/DDBJ databases">
        <title>Massive genome expansion in bonnet fungi (Mycena s.s.) driven by repeated elements and novel gene families across ecological guilds.</title>
        <authorList>
            <consortium name="Lawrence Berkeley National Laboratory"/>
            <person name="Harder C.B."/>
            <person name="Miyauchi S."/>
            <person name="Viragh M."/>
            <person name="Kuo A."/>
            <person name="Thoen E."/>
            <person name="Andreopoulos B."/>
            <person name="Lu D."/>
            <person name="Skrede I."/>
            <person name="Drula E."/>
            <person name="Henrissat B."/>
            <person name="Morin E."/>
            <person name="Kohler A."/>
            <person name="Barry K."/>
            <person name="LaButti K."/>
            <person name="Morin E."/>
            <person name="Salamov A."/>
            <person name="Lipzen A."/>
            <person name="Mereny Z."/>
            <person name="Hegedus B."/>
            <person name="Baldrian P."/>
            <person name="Stursova M."/>
            <person name="Weitz H."/>
            <person name="Taylor A."/>
            <person name="Grigoriev I.V."/>
            <person name="Nagy L.G."/>
            <person name="Martin F."/>
            <person name="Kauserud H."/>
        </authorList>
    </citation>
    <scope>NUCLEOTIDE SEQUENCE</scope>
    <source>
        <strain evidence="1">CBHHK067</strain>
    </source>
</reference>
<dbReference type="EMBL" id="JARKIE010000159">
    <property type="protein sequence ID" value="KAJ7674115.1"/>
    <property type="molecule type" value="Genomic_DNA"/>
</dbReference>